<dbReference type="InterPro" id="IPR036882">
    <property type="entry name" value="Alba-like_dom_sf"/>
</dbReference>
<dbReference type="InterPro" id="IPR002775">
    <property type="entry name" value="DNA/RNA-bd_Alba-like"/>
</dbReference>
<evidence type="ECO:0000259" key="4">
    <source>
        <dbReference type="Pfam" id="PF01918"/>
    </source>
</evidence>
<dbReference type="AlphaFoldDB" id="A0A2P6PPP9"/>
<dbReference type="PANTHER" id="PTHR13516">
    <property type="entry name" value="RIBONUCLEASE P SUBUNIT P25"/>
    <property type="match status" value="1"/>
</dbReference>
<evidence type="ECO:0000313" key="6">
    <source>
        <dbReference type="Proteomes" id="UP000238479"/>
    </source>
</evidence>
<keyword evidence="6" id="KW-1185">Reference proteome</keyword>
<comment type="caution">
    <text evidence="5">The sequence shown here is derived from an EMBL/GenBank/DDBJ whole genome shotgun (WGS) entry which is preliminary data.</text>
</comment>
<comment type="similarity">
    <text evidence="2">Belongs to the histone-like Alba family.</text>
</comment>
<organism evidence="5 6">
    <name type="scientific">Rosa chinensis</name>
    <name type="common">China rose</name>
    <dbReference type="NCBI Taxonomy" id="74649"/>
    <lineage>
        <taxon>Eukaryota</taxon>
        <taxon>Viridiplantae</taxon>
        <taxon>Streptophyta</taxon>
        <taxon>Embryophyta</taxon>
        <taxon>Tracheophyta</taxon>
        <taxon>Spermatophyta</taxon>
        <taxon>Magnoliopsida</taxon>
        <taxon>eudicotyledons</taxon>
        <taxon>Gunneridae</taxon>
        <taxon>Pentapetalae</taxon>
        <taxon>rosids</taxon>
        <taxon>fabids</taxon>
        <taxon>Rosales</taxon>
        <taxon>Rosaceae</taxon>
        <taxon>Rosoideae</taxon>
        <taxon>Rosoideae incertae sedis</taxon>
        <taxon>Rosa</taxon>
    </lineage>
</organism>
<evidence type="ECO:0000313" key="5">
    <source>
        <dbReference type="EMBL" id="PRQ23891.1"/>
    </source>
</evidence>
<keyword evidence="3" id="KW-0539">Nucleus</keyword>
<dbReference type="GO" id="GO:0003723">
    <property type="term" value="F:RNA binding"/>
    <property type="evidence" value="ECO:0007669"/>
    <property type="project" value="TreeGrafter"/>
</dbReference>
<reference evidence="5 6" key="1">
    <citation type="journal article" date="2018" name="Nat. Genet.">
        <title>The Rosa genome provides new insights in the design of modern roses.</title>
        <authorList>
            <person name="Bendahmane M."/>
        </authorList>
    </citation>
    <scope>NUCLEOTIDE SEQUENCE [LARGE SCALE GENOMIC DNA]</scope>
    <source>
        <strain evidence="6">cv. Old Blush</strain>
    </source>
</reference>
<comment type="subcellular location">
    <subcellularLocation>
        <location evidence="1">Nucleus</location>
    </subcellularLocation>
</comment>
<evidence type="ECO:0000256" key="1">
    <source>
        <dbReference type="ARBA" id="ARBA00004123"/>
    </source>
</evidence>
<dbReference type="EMBL" id="PDCK01000044">
    <property type="protein sequence ID" value="PRQ23891.1"/>
    <property type="molecule type" value="Genomic_DNA"/>
</dbReference>
<protein>
    <submittedName>
        <fullName evidence="5">Putative DNA/RNA-binding protein Alba</fullName>
    </submittedName>
</protein>
<dbReference type="GO" id="GO:0005634">
    <property type="term" value="C:nucleus"/>
    <property type="evidence" value="ECO:0007669"/>
    <property type="project" value="UniProtKB-SubCell"/>
</dbReference>
<dbReference type="InterPro" id="IPR051958">
    <property type="entry name" value="Alba-like_NAB"/>
</dbReference>
<name>A0A2P6PPP9_ROSCH</name>
<accession>A0A2P6PPP9</accession>
<proteinExistence type="inferred from homology"/>
<feature type="domain" description="DNA/RNA-binding protein Alba-like" evidence="4">
    <location>
        <begin position="56"/>
        <end position="89"/>
    </location>
</feature>
<dbReference type="Gene3D" id="3.30.110.20">
    <property type="entry name" value="Alba-like domain"/>
    <property type="match status" value="1"/>
</dbReference>
<evidence type="ECO:0000256" key="3">
    <source>
        <dbReference type="ARBA" id="ARBA00023242"/>
    </source>
</evidence>
<gene>
    <name evidence="5" type="ORF">RchiOBHm_Chr6g0266401</name>
</gene>
<dbReference type="Gramene" id="PRQ23891">
    <property type="protein sequence ID" value="PRQ23891"/>
    <property type="gene ID" value="RchiOBHm_Chr6g0266401"/>
</dbReference>
<dbReference type="Proteomes" id="UP000238479">
    <property type="component" value="Chromosome 6"/>
</dbReference>
<dbReference type="PANTHER" id="PTHR13516:SF14">
    <property type="entry name" value="ALBA DNA_RNA-BINDING PROTEIN"/>
    <property type="match status" value="1"/>
</dbReference>
<sequence length="110" mass="12389">MRSTELKEIKEEEAATLLSSGCRSFISTMGKSSYNVAILVDFSREHLPEGYYIAIYICNWLDKGSDKIVFKAMGRAINKTVTIMELIKYTTIGSTDITDTWEPLEEGLLP</sequence>
<dbReference type="SUPFAM" id="SSF82704">
    <property type="entry name" value="AlbA-like"/>
    <property type="match status" value="1"/>
</dbReference>
<dbReference type="STRING" id="74649.A0A2P6PPP9"/>
<evidence type="ECO:0000256" key="2">
    <source>
        <dbReference type="ARBA" id="ARBA00008018"/>
    </source>
</evidence>
<dbReference type="Pfam" id="PF01918">
    <property type="entry name" value="Alba"/>
    <property type="match status" value="1"/>
</dbReference>